<organism evidence="1">
    <name type="scientific">freshwater metagenome</name>
    <dbReference type="NCBI Taxonomy" id="449393"/>
    <lineage>
        <taxon>unclassified sequences</taxon>
        <taxon>metagenomes</taxon>
        <taxon>ecological metagenomes</taxon>
    </lineage>
</organism>
<dbReference type="Pfam" id="PF13328">
    <property type="entry name" value="HD_4"/>
    <property type="match status" value="1"/>
</dbReference>
<dbReference type="Gene3D" id="1.10.3210.10">
    <property type="entry name" value="Hypothetical protein af1432"/>
    <property type="match status" value="1"/>
</dbReference>
<dbReference type="PANTHER" id="PTHR46246">
    <property type="entry name" value="GUANOSINE-3',5'-BIS(DIPHOSPHATE) 3'-PYROPHOSPHOHYDROLASE MESH1"/>
    <property type="match status" value="1"/>
</dbReference>
<dbReference type="EMBL" id="CAFBMK010000006">
    <property type="protein sequence ID" value="CAB4894253.1"/>
    <property type="molecule type" value="Genomic_DNA"/>
</dbReference>
<accession>A0A6J7FRU2</accession>
<evidence type="ECO:0000313" key="1">
    <source>
        <dbReference type="EMBL" id="CAB4894253.1"/>
    </source>
</evidence>
<dbReference type="SUPFAM" id="SSF109604">
    <property type="entry name" value="HD-domain/PDEase-like"/>
    <property type="match status" value="1"/>
</dbReference>
<protein>
    <submittedName>
        <fullName evidence="1">Unannotated protein</fullName>
    </submittedName>
</protein>
<dbReference type="InterPro" id="IPR052194">
    <property type="entry name" value="MESH1"/>
</dbReference>
<gene>
    <name evidence="1" type="ORF">UFOPK3564_00202</name>
</gene>
<name>A0A6J7FRU2_9ZZZZ</name>
<reference evidence="1" key="1">
    <citation type="submission" date="2020-05" db="EMBL/GenBank/DDBJ databases">
        <authorList>
            <person name="Chiriac C."/>
            <person name="Salcher M."/>
            <person name="Ghai R."/>
            <person name="Kavagutti S V."/>
        </authorList>
    </citation>
    <scope>NUCLEOTIDE SEQUENCE</scope>
</reference>
<dbReference type="PANTHER" id="PTHR46246:SF1">
    <property type="entry name" value="GUANOSINE-3',5'-BIS(DIPHOSPHATE) 3'-PYROPHOSPHOHYDROLASE MESH1"/>
    <property type="match status" value="1"/>
</dbReference>
<sequence length="201" mass="22314">MPETFTDDPLTTERFDEALVYASRHHRRQLRKGGRIPYVAHLLAVAAILLEMETSEDEAIAGLLHDVIEDGGGMAAHAEITERFGADVARIVLANSDSTTGEAEKAPWHDRKREYLASIAHEQPDELRVSLADKLHNARSIVQDHRNVGNDLWSRFSTGSAEDVRWYYRGLADAFGARADDLGPGGRRALAELERTVDELG</sequence>
<dbReference type="GO" id="GO:0008893">
    <property type="term" value="F:guanosine-3',5'-bis(diphosphate) 3'-diphosphatase activity"/>
    <property type="evidence" value="ECO:0007669"/>
    <property type="project" value="TreeGrafter"/>
</dbReference>
<dbReference type="AlphaFoldDB" id="A0A6J7FRU2"/>
<proteinExistence type="predicted"/>